<accession>A0A8J2VYL0</accession>
<dbReference type="EMBL" id="CAKASE010000044">
    <property type="protein sequence ID" value="CAG9559885.1"/>
    <property type="molecule type" value="Genomic_DNA"/>
</dbReference>
<evidence type="ECO:0000313" key="2">
    <source>
        <dbReference type="EMBL" id="CAG9559885.1"/>
    </source>
</evidence>
<keyword evidence="1" id="KW-0812">Transmembrane</keyword>
<dbReference type="Proteomes" id="UP000789524">
    <property type="component" value="Unassembled WGS sequence"/>
</dbReference>
<evidence type="ECO:0000313" key="3">
    <source>
        <dbReference type="Proteomes" id="UP000789524"/>
    </source>
</evidence>
<dbReference type="AlphaFoldDB" id="A0A8J2VYL0"/>
<evidence type="ECO:0000256" key="1">
    <source>
        <dbReference type="SAM" id="Phobius"/>
    </source>
</evidence>
<sequence>MKHQEVSVDYWTMVKTMFSYGALTALCWIMLRLFHTVYTMPRRFRSQQENIQHTLQELQKRFPDLNITEEDLNNAEKELEQFTKETEIDGKKEIPIDKIPEIVEPASEEVKKNI</sequence>
<comment type="caution">
    <text evidence="2">The sequence shown here is derived from an EMBL/GenBank/DDBJ whole genome shotgun (WGS) entry which is preliminary data.</text>
</comment>
<dbReference type="OrthoDB" id="6619981at2759"/>
<keyword evidence="1" id="KW-1133">Transmembrane helix</keyword>
<gene>
    <name evidence="2" type="ORF">DCHRY22_LOCUS1663</name>
</gene>
<protein>
    <submittedName>
        <fullName evidence="2">(African queen) hypothetical protein</fullName>
    </submittedName>
</protein>
<feature type="transmembrane region" description="Helical" evidence="1">
    <location>
        <begin position="17"/>
        <end position="38"/>
    </location>
</feature>
<proteinExistence type="predicted"/>
<name>A0A8J2VYL0_9NEOP</name>
<keyword evidence="1" id="KW-0472">Membrane</keyword>
<organism evidence="2 3">
    <name type="scientific">Danaus chrysippus</name>
    <name type="common">African queen</name>
    <dbReference type="NCBI Taxonomy" id="151541"/>
    <lineage>
        <taxon>Eukaryota</taxon>
        <taxon>Metazoa</taxon>
        <taxon>Ecdysozoa</taxon>
        <taxon>Arthropoda</taxon>
        <taxon>Hexapoda</taxon>
        <taxon>Insecta</taxon>
        <taxon>Pterygota</taxon>
        <taxon>Neoptera</taxon>
        <taxon>Endopterygota</taxon>
        <taxon>Lepidoptera</taxon>
        <taxon>Glossata</taxon>
        <taxon>Ditrysia</taxon>
        <taxon>Papilionoidea</taxon>
        <taxon>Nymphalidae</taxon>
        <taxon>Danainae</taxon>
        <taxon>Danaini</taxon>
        <taxon>Danaina</taxon>
        <taxon>Danaus</taxon>
        <taxon>Anosia</taxon>
    </lineage>
</organism>
<keyword evidence="3" id="KW-1185">Reference proteome</keyword>
<reference evidence="2" key="1">
    <citation type="submission" date="2021-09" db="EMBL/GenBank/DDBJ databases">
        <authorList>
            <person name="Martin H S."/>
        </authorList>
    </citation>
    <scope>NUCLEOTIDE SEQUENCE</scope>
</reference>